<proteinExistence type="predicted"/>
<gene>
    <name evidence="1" type="ORF">GCM10023224_14140</name>
</gene>
<reference evidence="2" key="1">
    <citation type="journal article" date="2019" name="Int. J. Syst. Evol. Microbiol.">
        <title>The Global Catalogue of Microorganisms (GCM) 10K type strain sequencing project: providing services to taxonomists for standard genome sequencing and annotation.</title>
        <authorList>
            <consortium name="The Broad Institute Genomics Platform"/>
            <consortium name="The Broad Institute Genome Sequencing Center for Infectious Disease"/>
            <person name="Wu L."/>
            <person name="Ma J."/>
        </authorList>
    </citation>
    <scope>NUCLEOTIDE SEQUENCE [LARGE SCALE GENOMIC DNA]</scope>
    <source>
        <strain evidence="2">JCM 18123</strain>
    </source>
</reference>
<accession>A0ABP9GDN2</accession>
<evidence type="ECO:0000313" key="1">
    <source>
        <dbReference type="EMBL" id="GAA4934709.1"/>
    </source>
</evidence>
<comment type="caution">
    <text evidence="1">The sequence shown here is derived from an EMBL/GenBank/DDBJ whole genome shotgun (WGS) entry which is preliminary data.</text>
</comment>
<name>A0ABP9GDN2_9ACTN</name>
<evidence type="ECO:0000313" key="2">
    <source>
        <dbReference type="Proteomes" id="UP001499993"/>
    </source>
</evidence>
<dbReference type="Proteomes" id="UP001499993">
    <property type="component" value="Unassembled WGS sequence"/>
</dbReference>
<organism evidence="1 2">
    <name type="scientific">Streptomonospora halophila</name>
    <dbReference type="NCBI Taxonomy" id="427369"/>
    <lineage>
        <taxon>Bacteria</taxon>
        <taxon>Bacillati</taxon>
        <taxon>Actinomycetota</taxon>
        <taxon>Actinomycetes</taxon>
        <taxon>Streptosporangiales</taxon>
        <taxon>Nocardiopsidaceae</taxon>
        <taxon>Streptomonospora</taxon>
    </lineage>
</organism>
<sequence length="97" mass="10847">MDPAAVDARCEELDAFCAEAFASIPHHGTHAWGDCYLRGLVLDGRRRSTSRWPIACPTAACCCAPILCRLWTRTPFAHIMCHSKPYQKFGEIHTDLT</sequence>
<dbReference type="EMBL" id="BAABIK010000006">
    <property type="protein sequence ID" value="GAA4934709.1"/>
    <property type="molecule type" value="Genomic_DNA"/>
</dbReference>
<keyword evidence="2" id="KW-1185">Reference proteome</keyword>
<protein>
    <submittedName>
        <fullName evidence="1">Uncharacterized protein</fullName>
    </submittedName>
</protein>